<feature type="compositionally biased region" description="Basic and acidic residues" evidence="1">
    <location>
        <begin position="149"/>
        <end position="163"/>
    </location>
</feature>
<feature type="region of interest" description="Disordered" evidence="1">
    <location>
        <begin position="140"/>
        <end position="190"/>
    </location>
</feature>
<dbReference type="EMBL" id="CAKOAT010048488">
    <property type="protein sequence ID" value="CAH8293594.1"/>
    <property type="molecule type" value="Genomic_DNA"/>
</dbReference>
<feature type="compositionally biased region" description="Basic and acidic residues" evidence="1">
    <location>
        <begin position="171"/>
        <end position="190"/>
    </location>
</feature>
<reference evidence="2 3" key="1">
    <citation type="submission" date="2022-03" db="EMBL/GenBank/DDBJ databases">
        <authorList>
            <person name="Macdonald S."/>
            <person name="Ahmed S."/>
            <person name="Newling K."/>
        </authorList>
    </citation>
    <scope>NUCLEOTIDE SEQUENCE [LARGE SCALE GENOMIC DNA]</scope>
</reference>
<comment type="caution">
    <text evidence="2">The sequence shown here is derived from an EMBL/GenBank/DDBJ whole genome shotgun (WGS) entry which is preliminary data.</text>
</comment>
<accession>A0ABC8IQU3</accession>
<protein>
    <submittedName>
        <fullName evidence="2">Uncharacterized protein</fullName>
    </submittedName>
</protein>
<evidence type="ECO:0000313" key="3">
    <source>
        <dbReference type="Proteomes" id="UP001642260"/>
    </source>
</evidence>
<sequence length="190" mass="21084">MKRDKFDSEYRYGHVSRQDTSTKNVSYFVTRVVGPVTQSSTVPLSIKKLATVSITHGGDVSYVLRQATTRSFDRLFTAFRQTEVMRDRHDDRSTASYVQDKAKEGVKKATDAAVNAGDNMKDAMDGAWKAAKETGQNISEAVAGDDDNGDRIQEDKVAVELKDVSQPVDTTEYRGVEDLHQQTDGENKSP</sequence>
<evidence type="ECO:0000313" key="2">
    <source>
        <dbReference type="EMBL" id="CAH8293594.1"/>
    </source>
</evidence>
<proteinExistence type="predicted"/>
<name>A0ABC8IQU3_ERUVS</name>
<keyword evidence="3" id="KW-1185">Reference proteome</keyword>
<gene>
    <name evidence="2" type="ORF">ERUC_LOCUS1647</name>
</gene>
<dbReference type="AlphaFoldDB" id="A0ABC8IQU3"/>
<evidence type="ECO:0000256" key="1">
    <source>
        <dbReference type="SAM" id="MobiDB-lite"/>
    </source>
</evidence>
<dbReference type="Proteomes" id="UP001642260">
    <property type="component" value="Unassembled WGS sequence"/>
</dbReference>
<organism evidence="2 3">
    <name type="scientific">Eruca vesicaria subsp. sativa</name>
    <name type="common">Garden rocket</name>
    <name type="synonym">Eruca sativa</name>
    <dbReference type="NCBI Taxonomy" id="29727"/>
    <lineage>
        <taxon>Eukaryota</taxon>
        <taxon>Viridiplantae</taxon>
        <taxon>Streptophyta</taxon>
        <taxon>Embryophyta</taxon>
        <taxon>Tracheophyta</taxon>
        <taxon>Spermatophyta</taxon>
        <taxon>Magnoliopsida</taxon>
        <taxon>eudicotyledons</taxon>
        <taxon>Gunneridae</taxon>
        <taxon>Pentapetalae</taxon>
        <taxon>rosids</taxon>
        <taxon>malvids</taxon>
        <taxon>Brassicales</taxon>
        <taxon>Brassicaceae</taxon>
        <taxon>Brassiceae</taxon>
        <taxon>Eruca</taxon>
    </lineage>
</organism>